<dbReference type="InterPro" id="IPR007325">
    <property type="entry name" value="KFase/CYL"/>
</dbReference>
<dbReference type="Gene3D" id="3.50.30.50">
    <property type="entry name" value="Putative cyclase"/>
    <property type="match status" value="1"/>
</dbReference>
<dbReference type="GO" id="GO:0004061">
    <property type="term" value="F:arylformamidase activity"/>
    <property type="evidence" value="ECO:0007669"/>
    <property type="project" value="InterPro"/>
</dbReference>
<keyword evidence="2" id="KW-1185">Reference proteome</keyword>
<evidence type="ECO:0008006" key="3">
    <source>
        <dbReference type="Google" id="ProtNLM"/>
    </source>
</evidence>
<gene>
    <name evidence="1" type="ORF">DSM107010_50110</name>
</gene>
<evidence type="ECO:0000313" key="1">
    <source>
        <dbReference type="EMBL" id="RUT07462.1"/>
    </source>
</evidence>
<reference evidence="1 2" key="1">
    <citation type="journal article" date="2019" name="Genome Biol. Evol.">
        <title>Day and night: Metabolic profiles and evolutionary relationships of six axenic non-marine cyanobacteria.</title>
        <authorList>
            <person name="Will S.E."/>
            <person name="Henke P."/>
            <person name="Boedeker C."/>
            <person name="Huang S."/>
            <person name="Brinkmann H."/>
            <person name="Rohde M."/>
            <person name="Jarek M."/>
            <person name="Friedl T."/>
            <person name="Seufert S."/>
            <person name="Schumacher M."/>
            <person name="Overmann J."/>
            <person name="Neumann-Schaal M."/>
            <person name="Petersen J."/>
        </authorList>
    </citation>
    <scope>NUCLEOTIDE SEQUENCE [LARGE SCALE GENOMIC DNA]</scope>
    <source>
        <strain evidence="1 2">SAG 39.79</strain>
    </source>
</reference>
<organism evidence="1 2">
    <name type="scientific">Chroococcidiopsis cubana SAG 39.79</name>
    <dbReference type="NCBI Taxonomy" id="388085"/>
    <lineage>
        <taxon>Bacteria</taxon>
        <taxon>Bacillati</taxon>
        <taxon>Cyanobacteriota</taxon>
        <taxon>Cyanophyceae</taxon>
        <taxon>Chroococcidiopsidales</taxon>
        <taxon>Chroococcidiopsidaceae</taxon>
        <taxon>Chroococcidiopsis</taxon>
    </lineage>
</organism>
<dbReference type="Proteomes" id="UP000282574">
    <property type="component" value="Unassembled WGS sequence"/>
</dbReference>
<name>A0AB37UDN9_9CYAN</name>
<dbReference type="PANTHER" id="PTHR34861">
    <property type="match status" value="1"/>
</dbReference>
<dbReference type="AlphaFoldDB" id="A0AB37UDN9"/>
<dbReference type="SUPFAM" id="SSF102198">
    <property type="entry name" value="Putative cyclase"/>
    <property type="match status" value="1"/>
</dbReference>
<evidence type="ECO:0000313" key="2">
    <source>
        <dbReference type="Proteomes" id="UP000282574"/>
    </source>
</evidence>
<accession>A0AB37UDN9</accession>
<comment type="caution">
    <text evidence="1">The sequence shown here is derived from an EMBL/GenBank/DDBJ whole genome shotgun (WGS) entry which is preliminary data.</text>
</comment>
<dbReference type="PANTHER" id="PTHR34861:SF10">
    <property type="entry name" value="CYCLASE"/>
    <property type="match status" value="1"/>
</dbReference>
<dbReference type="Pfam" id="PF04199">
    <property type="entry name" value="Cyclase"/>
    <property type="match status" value="1"/>
</dbReference>
<sequence>MKRYLFLIGILILSAGVILTHSFVVAATTQPQRVSSVTSDRIALDEGVNNENNFFASLPVLTKQESRAKNRRKAFDRLIESVSAARIIELNFTWDTNSPLFPTNTPYSISLLARHTQTFGTVSGGIGFATDKMDFSGQHGAPTIDAIGHISNNLKLFGDIDAATSESDLGLTKLGVEAYPKEQFVNRAVLLDVARFKGVETLAAGQEITVADLEATARAEGVEIQSGDSVLIRTGYGKFFNTEPTKFSEPLPGPGEAAARWLAKKKVFLVGDDQLVFEVLPATGTVFPVHRTLIADNGIYIVENLNLEELSQALAQEGVYEFPLVLNPPRIRGATGAAVNSFAILPR</sequence>
<dbReference type="RefSeq" id="WP_015152542.1">
    <property type="nucleotide sequence ID" value="NZ_JAVKZF010000002.1"/>
</dbReference>
<dbReference type="InterPro" id="IPR037175">
    <property type="entry name" value="KFase_sf"/>
</dbReference>
<dbReference type="GO" id="GO:0019441">
    <property type="term" value="P:L-tryptophan catabolic process to kynurenine"/>
    <property type="evidence" value="ECO:0007669"/>
    <property type="project" value="InterPro"/>
</dbReference>
<proteinExistence type="predicted"/>
<dbReference type="EMBL" id="RSCK01000060">
    <property type="protein sequence ID" value="RUT07462.1"/>
    <property type="molecule type" value="Genomic_DNA"/>
</dbReference>
<protein>
    <recommendedName>
        <fullName evidence="3">Cyclase</fullName>
    </recommendedName>
</protein>